<keyword evidence="2" id="KW-1185">Reference proteome</keyword>
<accession>A0A372ZUB7</accession>
<evidence type="ECO:0000313" key="1">
    <source>
        <dbReference type="EMBL" id="RGD59479.1"/>
    </source>
</evidence>
<organism evidence="1 2">
    <name type="scientific">Kitasatospora xanthocidica</name>
    <dbReference type="NCBI Taxonomy" id="83382"/>
    <lineage>
        <taxon>Bacteria</taxon>
        <taxon>Bacillati</taxon>
        <taxon>Actinomycetota</taxon>
        <taxon>Actinomycetes</taxon>
        <taxon>Kitasatosporales</taxon>
        <taxon>Streptomycetaceae</taxon>
        <taxon>Kitasatospora</taxon>
    </lineage>
</organism>
<gene>
    <name evidence="1" type="ORF">DR950_18265</name>
</gene>
<reference evidence="1 2" key="1">
    <citation type="submission" date="2018-08" db="EMBL/GenBank/DDBJ databases">
        <title>Diversity &amp; Physiological Properties of Lignin-Decomposing Actinobacteria from Soil.</title>
        <authorList>
            <person name="Roh S.G."/>
            <person name="Kim S.B."/>
        </authorList>
    </citation>
    <scope>NUCLEOTIDE SEQUENCE [LARGE SCALE GENOMIC DNA]</scope>
    <source>
        <strain evidence="1 2">MMS17-GH009</strain>
    </source>
</reference>
<name>A0A372ZUB7_9ACTN</name>
<protein>
    <submittedName>
        <fullName evidence="1">Uncharacterized protein</fullName>
    </submittedName>
</protein>
<dbReference type="RefSeq" id="WP_117487677.1">
    <property type="nucleotide sequence ID" value="NZ_QVIG01000001.1"/>
</dbReference>
<dbReference type="EMBL" id="QVIG01000001">
    <property type="protein sequence ID" value="RGD59479.1"/>
    <property type="molecule type" value="Genomic_DNA"/>
</dbReference>
<dbReference type="AlphaFoldDB" id="A0A372ZUB7"/>
<sequence length="96" mass="10466">MVNSNGLTVDLESEGHRSILPRITVPISTLVAPRARNLRELQASEKSNGRAEEPLDPVAFDPDQVLDRMSAAGVADLAVSTEDIVETVRSVRRDDQ</sequence>
<comment type="caution">
    <text evidence="1">The sequence shown here is derived from an EMBL/GenBank/DDBJ whole genome shotgun (WGS) entry which is preliminary data.</text>
</comment>
<evidence type="ECO:0000313" key="2">
    <source>
        <dbReference type="Proteomes" id="UP000263377"/>
    </source>
</evidence>
<dbReference type="Proteomes" id="UP000263377">
    <property type="component" value="Unassembled WGS sequence"/>
</dbReference>
<proteinExistence type="predicted"/>